<name>Q1D4T5_MYXXD</name>
<gene>
    <name evidence="1" type="ordered locus">MXAN_4163</name>
</gene>
<dbReference type="HOGENOM" id="CLU_3390403_0_0_7"/>
<dbReference type="KEGG" id="mxa:MXAN_4163"/>
<dbReference type="AlphaFoldDB" id="Q1D4T5"/>
<reference evidence="1 2" key="1">
    <citation type="journal article" date="2006" name="Proc. Natl. Acad. Sci. U.S.A.">
        <title>Evolution of sensory complexity recorded in a myxobacterial genome.</title>
        <authorList>
            <person name="Goldman B.S."/>
            <person name="Nierman W.C."/>
            <person name="Kaiser D."/>
            <person name="Slater S.C."/>
            <person name="Durkin A.S."/>
            <person name="Eisen J.A."/>
            <person name="Ronning C.M."/>
            <person name="Barbazuk W.B."/>
            <person name="Blanchard M."/>
            <person name="Field C."/>
            <person name="Halling C."/>
            <person name="Hinkle G."/>
            <person name="Iartchuk O."/>
            <person name="Kim H.S."/>
            <person name="Mackenzie C."/>
            <person name="Madupu R."/>
            <person name="Miller N."/>
            <person name="Shvartsbeyn A."/>
            <person name="Sullivan S.A."/>
            <person name="Vaudin M."/>
            <person name="Wiegand R."/>
            <person name="Kaplan H.B."/>
        </authorList>
    </citation>
    <scope>NUCLEOTIDE SEQUENCE [LARGE SCALE GENOMIC DNA]</scope>
    <source>
        <strain evidence="2">DK1622</strain>
    </source>
</reference>
<dbReference type="Proteomes" id="UP000002402">
    <property type="component" value="Chromosome"/>
</dbReference>
<protein>
    <submittedName>
        <fullName evidence="1">Uncharacterized protein</fullName>
    </submittedName>
</protein>
<organism evidence="1 2">
    <name type="scientific">Myxococcus xanthus (strain DK1622)</name>
    <dbReference type="NCBI Taxonomy" id="246197"/>
    <lineage>
        <taxon>Bacteria</taxon>
        <taxon>Pseudomonadati</taxon>
        <taxon>Myxococcota</taxon>
        <taxon>Myxococcia</taxon>
        <taxon>Myxococcales</taxon>
        <taxon>Cystobacterineae</taxon>
        <taxon>Myxococcaceae</taxon>
        <taxon>Myxococcus</taxon>
    </lineage>
</organism>
<sequence>MNTSIVCAVTFAPIKEVPLLWRAGLTLRSRQS</sequence>
<dbReference type="STRING" id="246197.MXAN_4163"/>
<keyword evidence="2" id="KW-1185">Reference proteome</keyword>
<dbReference type="EMBL" id="CP000113">
    <property type="protein sequence ID" value="ABF90092.1"/>
    <property type="molecule type" value="Genomic_DNA"/>
</dbReference>
<evidence type="ECO:0000313" key="1">
    <source>
        <dbReference type="EMBL" id="ABF90092.1"/>
    </source>
</evidence>
<accession>Q1D4T5</accession>
<proteinExistence type="predicted"/>
<evidence type="ECO:0000313" key="2">
    <source>
        <dbReference type="Proteomes" id="UP000002402"/>
    </source>
</evidence>
<dbReference type="EnsemblBacteria" id="ABF90092">
    <property type="protein sequence ID" value="ABF90092"/>
    <property type="gene ID" value="MXAN_4163"/>
</dbReference>